<dbReference type="Proteomes" id="UP001164929">
    <property type="component" value="Chromosome 11"/>
</dbReference>
<evidence type="ECO:0000313" key="2">
    <source>
        <dbReference type="EMBL" id="KAJ6980473.1"/>
    </source>
</evidence>
<evidence type="ECO:0000313" key="3">
    <source>
        <dbReference type="Proteomes" id="UP001164929"/>
    </source>
</evidence>
<organism evidence="2 3">
    <name type="scientific">Populus alba x Populus x berolinensis</name>
    <dbReference type="NCBI Taxonomy" id="444605"/>
    <lineage>
        <taxon>Eukaryota</taxon>
        <taxon>Viridiplantae</taxon>
        <taxon>Streptophyta</taxon>
        <taxon>Embryophyta</taxon>
        <taxon>Tracheophyta</taxon>
        <taxon>Spermatophyta</taxon>
        <taxon>Magnoliopsida</taxon>
        <taxon>eudicotyledons</taxon>
        <taxon>Gunneridae</taxon>
        <taxon>Pentapetalae</taxon>
        <taxon>rosids</taxon>
        <taxon>fabids</taxon>
        <taxon>Malpighiales</taxon>
        <taxon>Salicaceae</taxon>
        <taxon>Saliceae</taxon>
        <taxon>Populus</taxon>
    </lineage>
</organism>
<accession>A0AAD6M7P1</accession>
<protein>
    <submittedName>
        <fullName evidence="2">Uncharacterized protein</fullName>
    </submittedName>
</protein>
<name>A0AAD6M7P1_9ROSI</name>
<feature type="transmembrane region" description="Helical" evidence="1">
    <location>
        <begin position="21"/>
        <end position="42"/>
    </location>
</feature>
<keyword evidence="1" id="KW-1133">Transmembrane helix</keyword>
<sequence>MEFSIQVEEYKMSMGTLYETVVPCPAILYVDFVGLVAQSLFLHDLGISWPRISGCGFCIVRVFAIVTLLPTPKCFIKKLLPLRGDLSQVKFMGGIIAPLLTPCFEPKACGAD</sequence>
<keyword evidence="1" id="KW-0812">Transmembrane</keyword>
<keyword evidence="3" id="KW-1185">Reference proteome</keyword>
<keyword evidence="1" id="KW-0472">Membrane</keyword>
<comment type="caution">
    <text evidence="2">The sequence shown here is derived from an EMBL/GenBank/DDBJ whole genome shotgun (WGS) entry which is preliminary data.</text>
</comment>
<gene>
    <name evidence="2" type="ORF">NC653_028317</name>
</gene>
<dbReference type="EMBL" id="JAQIZT010000011">
    <property type="protein sequence ID" value="KAJ6980473.1"/>
    <property type="molecule type" value="Genomic_DNA"/>
</dbReference>
<feature type="transmembrane region" description="Helical" evidence="1">
    <location>
        <begin position="48"/>
        <end position="69"/>
    </location>
</feature>
<proteinExistence type="predicted"/>
<reference evidence="2" key="1">
    <citation type="journal article" date="2023" name="Mol. Ecol. Resour.">
        <title>Chromosome-level genome assembly of a triploid poplar Populus alba 'Berolinensis'.</title>
        <authorList>
            <person name="Chen S."/>
            <person name="Yu Y."/>
            <person name="Wang X."/>
            <person name="Wang S."/>
            <person name="Zhang T."/>
            <person name="Zhou Y."/>
            <person name="He R."/>
            <person name="Meng N."/>
            <person name="Wang Y."/>
            <person name="Liu W."/>
            <person name="Liu Z."/>
            <person name="Liu J."/>
            <person name="Guo Q."/>
            <person name="Huang H."/>
            <person name="Sederoff R.R."/>
            <person name="Wang G."/>
            <person name="Qu G."/>
            <person name="Chen S."/>
        </authorList>
    </citation>
    <scope>NUCLEOTIDE SEQUENCE</scope>
    <source>
        <strain evidence="2">SC-2020</strain>
    </source>
</reference>
<dbReference type="AlphaFoldDB" id="A0AAD6M7P1"/>
<evidence type="ECO:0000256" key="1">
    <source>
        <dbReference type="SAM" id="Phobius"/>
    </source>
</evidence>